<reference evidence="2 3" key="2">
    <citation type="journal article" date="2015" name="Genome Announc.">
        <title>Complete Genome Sequence of Hyperthermophilic Piezophilic Archaeon Palaeococcus pacificus DY20341T, Isolated from Deep-Sea Hydrothermal Sediments.</title>
        <authorList>
            <person name="Zeng X."/>
            <person name="Jebbar M."/>
            <person name="Shao Z."/>
        </authorList>
    </citation>
    <scope>NUCLEOTIDE SEQUENCE [LARGE SCALE GENOMIC DNA]</scope>
    <source>
        <strain evidence="2 3">DY20341</strain>
    </source>
</reference>
<evidence type="ECO:0000259" key="1">
    <source>
        <dbReference type="Pfam" id="PF08279"/>
    </source>
</evidence>
<feature type="domain" description="Helix-turn-helix type 11" evidence="1">
    <location>
        <begin position="2"/>
        <end position="57"/>
    </location>
</feature>
<accession>A0A075LS15</accession>
<dbReference type="InterPro" id="IPR036390">
    <property type="entry name" value="WH_DNA-bd_sf"/>
</dbReference>
<organism evidence="2 3">
    <name type="scientific">Palaeococcus pacificus DY20341</name>
    <dbReference type="NCBI Taxonomy" id="1343739"/>
    <lineage>
        <taxon>Archaea</taxon>
        <taxon>Methanobacteriati</taxon>
        <taxon>Methanobacteriota</taxon>
        <taxon>Thermococci</taxon>
        <taxon>Thermococcales</taxon>
        <taxon>Thermococcaceae</taxon>
        <taxon>Palaeococcus</taxon>
    </lineage>
</organism>
<keyword evidence="3" id="KW-1185">Reference proteome</keyword>
<dbReference type="HOGENOM" id="CLU_176006_2_1_2"/>
<dbReference type="AlphaFoldDB" id="A0A075LS15"/>
<dbReference type="eggNOG" id="arCOG00394">
    <property type="taxonomic scope" value="Archaea"/>
</dbReference>
<gene>
    <name evidence="2" type="ORF">PAP_05775</name>
</gene>
<dbReference type="Gene3D" id="1.10.10.10">
    <property type="entry name" value="Winged helix-like DNA-binding domain superfamily/Winged helix DNA-binding domain"/>
    <property type="match status" value="1"/>
</dbReference>
<dbReference type="InterPro" id="IPR013196">
    <property type="entry name" value="HTH_11"/>
</dbReference>
<dbReference type="OrthoDB" id="350804at2157"/>
<proteinExistence type="predicted"/>
<reference evidence="3" key="1">
    <citation type="submission" date="2013-06" db="EMBL/GenBank/DDBJ databases">
        <title>Complete Genome Sequence of Hyperthermophilic Palaeococcus pacificus DY20341T, Isolated from a Deep-Sea Hydrothermal Sediments.</title>
        <authorList>
            <person name="Zeng X."/>
            <person name="Shao Z."/>
        </authorList>
    </citation>
    <scope>NUCLEOTIDE SEQUENCE [LARGE SCALE GENOMIC DNA]</scope>
    <source>
        <strain evidence="3">DY20341</strain>
    </source>
</reference>
<dbReference type="KEGG" id="ppac:PAP_05775"/>
<sequence>MRILRILADSKVLSSKEISVKTRMSERTVRYALKVLKEKGFVEEVYILGDMRRRGYKLKST</sequence>
<dbReference type="InterPro" id="IPR036388">
    <property type="entry name" value="WH-like_DNA-bd_sf"/>
</dbReference>
<dbReference type="EMBL" id="CP006019">
    <property type="protein sequence ID" value="AIF69555.1"/>
    <property type="molecule type" value="Genomic_DNA"/>
</dbReference>
<dbReference type="SUPFAM" id="SSF46785">
    <property type="entry name" value="Winged helix' DNA-binding domain"/>
    <property type="match status" value="1"/>
</dbReference>
<protein>
    <recommendedName>
        <fullName evidence="1">Helix-turn-helix type 11 domain-containing protein</fullName>
    </recommendedName>
</protein>
<dbReference type="Pfam" id="PF08279">
    <property type="entry name" value="HTH_11"/>
    <property type="match status" value="1"/>
</dbReference>
<evidence type="ECO:0000313" key="3">
    <source>
        <dbReference type="Proteomes" id="UP000027981"/>
    </source>
</evidence>
<evidence type="ECO:0000313" key="2">
    <source>
        <dbReference type="EMBL" id="AIF69555.1"/>
    </source>
</evidence>
<name>A0A075LS15_9EURY</name>
<dbReference type="Proteomes" id="UP000027981">
    <property type="component" value="Chromosome"/>
</dbReference>
<dbReference type="GeneID" id="24842278"/>
<dbReference type="RefSeq" id="WP_048165099.1">
    <property type="nucleotide sequence ID" value="NZ_CP006019.1"/>
</dbReference>